<dbReference type="EMBL" id="KZ994733">
    <property type="protein sequence ID" value="RKO92213.1"/>
    <property type="molecule type" value="Genomic_DNA"/>
</dbReference>
<proteinExistence type="predicted"/>
<feature type="compositionally biased region" description="Basic and acidic residues" evidence="1">
    <location>
        <begin position="310"/>
        <end position="322"/>
    </location>
</feature>
<dbReference type="AlphaFoldDB" id="A0A4P9WJS1"/>
<gene>
    <name evidence="2" type="ORF">BDK51DRAFT_40933</name>
</gene>
<organism evidence="2 3">
    <name type="scientific">Blyttiomyces helicus</name>
    <dbReference type="NCBI Taxonomy" id="388810"/>
    <lineage>
        <taxon>Eukaryota</taxon>
        <taxon>Fungi</taxon>
        <taxon>Fungi incertae sedis</taxon>
        <taxon>Chytridiomycota</taxon>
        <taxon>Chytridiomycota incertae sedis</taxon>
        <taxon>Chytridiomycetes</taxon>
        <taxon>Chytridiomycetes incertae sedis</taxon>
        <taxon>Blyttiomyces</taxon>
    </lineage>
</organism>
<dbReference type="OrthoDB" id="2182475at2759"/>
<name>A0A4P9WJS1_9FUNG</name>
<sequence length="376" mass="41436">MKQQPNTDSPPPLLKHGGRRAPAPRGNVRQQVTKRTAPPRRTVNLEIRGSPEEVYFDDHSVKEETSTCPTCGGKRYEKVRSRSQVHPFRSFIDPGAIGLEQFPCHPYLVGPILLLHVDVGGLGLKKLPSGKRCPRAGRKEYRLISKKRNGPWQRRFYLSRQGSDAIQTCRLDFISNGRLQAKQDAIHFDDGHGDPIHCDKVLPLQQNLRRTSPAGFEPALPEGNGLAGHRVNHSAKATYGTRCVSNERIPQQQRTTSRRIVFRPPTVVKSDVGDSNGVVDDLGMPEAGWNEVAGILNLGRRPLGCSVTSDEGHSRPVMEGRRRGGRRNSSSASAGRLVVISDVGDSSGVMENRGQVDALEEDDGDHWPGVRTKSLP</sequence>
<dbReference type="Proteomes" id="UP000269721">
    <property type="component" value="Unassembled WGS sequence"/>
</dbReference>
<keyword evidence="3" id="KW-1185">Reference proteome</keyword>
<reference evidence="3" key="1">
    <citation type="journal article" date="2018" name="Nat. Microbiol.">
        <title>Leveraging single-cell genomics to expand the fungal tree of life.</title>
        <authorList>
            <person name="Ahrendt S.R."/>
            <person name="Quandt C.A."/>
            <person name="Ciobanu D."/>
            <person name="Clum A."/>
            <person name="Salamov A."/>
            <person name="Andreopoulos B."/>
            <person name="Cheng J.F."/>
            <person name="Woyke T."/>
            <person name="Pelin A."/>
            <person name="Henrissat B."/>
            <person name="Reynolds N.K."/>
            <person name="Benny G.L."/>
            <person name="Smith M.E."/>
            <person name="James T.Y."/>
            <person name="Grigoriev I.V."/>
        </authorList>
    </citation>
    <scope>NUCLEOTIDE SEQUENCE [LARGE SCALE GENOMIC DNA]</scope>
</reference>
<feature type="compositionally biased region" description="Low complexity" evidence="1">
    <location>
        <begin position="327"/>
        <end position="349"/>
    </location>
</feature>
<protein>
    <submittedName>
        <fullName evidence="2">Uncharacterized protein</fullName>
    </submittedName>
</protein>
<feature type="region of interest" description="Disordered" evidence="1">
    <location>
        <begin position="306"/>
        <end position="376"/>
    </location>
</feature>
<evidence type="ECO:0000256" key="1">
    <source>
        <dbReference type="SAM" id="MobiDB-lite"/>
    </source>
</evidence>
<feature type="region of interest" description="Disordered" evidence="1">
    <location>
        <begin position="1"/>
        <end position="39"/>
    </location>
</feature>
<accession>A0A4P9WJS1</accession>
<evidence type="ECO:0000313" key="2">
    <source>
        <dbReference type="EMBL" id="RKO92213.1"/>
    </source>
</evidence>
<evidence type="ECO:0000313" key="3">
    <source>
        <dbReference type="Proteomes" id="UP000269721"/>
    </source>
</evidence>